<evidence type="ECO:0000256" key="1">
    <source>
        <dbReference type="SAM" id="MobiDB-lite"/>
    </source>
</evidence>
<feature type="region of interest" description="Disordered" evidence="1">
    <location>
        <begin position="46"/>
        <end position="84"/>
    </location>
</feature>
<evidence type="ECO:0000313" key="2">
    <source>
        <dbReference type="EMBL" id="CAB4124910.1"/>
    </source>
</evidence>
<accession>A0A6J5KXG2</accession>
<reference evidence="2" key="1">
    <citation type="submission" date="2020-04" db="EMBL/GenBank/DDBJ databases">
        <authorList>
            <person name="Chiriac C."/>
            <person name="Salcher M."/>
            <person name="Ghai R."/>
            <person name="Kavagutti S V."/>
        </authorList>
    </citation>
    <scope>NUCLEOTIDE SEQUENCE</scope>
</reference>
<sequence length="84" mass="9166">MNPTSPARTCATCLYFAHEDGPYGQCHFQPPAPIWAKVSPRDWCGQHDPIKTAPRASKAQQSPSTDYVRGTMDPLPLKRKGGAA</sequence>
<gene>
    <name evidence="2" type="ORF">UFOVP62_42</name>
</gene>
<name>A0A6J5KXG2_9CAUD</name>
<proteinExistence type="predicted"/>
<organism evidence="2">
    <name type="scientific">uncultured Caudovirales phage</name>
    <dbReference type="NCBI Taxonomy" id="2100421"/>
    <lineage>
        <taxon>Viruses</taxon>
        <taxon>Duplodnaviria</taxon>
        <taxon>Heunggongvirae</taxon>
        <taxon>Uroviricota</taxon>
        <taxon>Caudoviricetes</taxon>
        <taxon>Peduoviridae</taxon>
        <taxon>Maltschvirus</taxon>
        <taxon>Maltschvirus maltsch</taxon>
    </lineage>
</organism>
<dbReference type="EMBL" id="LR796182">
    <property type="protein sequence ID" value="CAB4124910.1"/>
    <property type="molecule type" value="Genomic_DNA"/>
</dbReference>
<protein>
    <submittedName>
        <fullName evidence="2">Uncharacterized protein</fullName>
    </submittedName>
</protein>